<dbReference type="Gene3D" id="3.10.50.10">
    <property type="match status" value="1"/>
</dbReference>
<dbReference type="GO" id="GO:0008843">
    <property type="term" value="F:endochitinase activity"/>
    <property type="evidence" value="ECO:0007669"/>
    <property type="project" value="UniProtKB-EC"/>
</dbReference>
<evidence type="ECO:0000256" key="3">
    <source>
        <dbReference type="ARBA" id="ARBA00012729"/>
    </source>
</evidence>
<dbReference type="InterPro" id="IPR050314">
    <property type="entry name" value="Glycosyl_Hydrlase_18"/>
</dbReference>
<dbReference type="SUPFAM" id="SSF51445">
    <property type="entry name" value="(Trans)glycosidases"/>
    <property type="match status" value="1"/>
</dbReference>
<comment type="catalytic activity">
    <reaction evidence="1">
        <text>Random endo-hydrolysis of N-acetyl-beta-D-glucosaminide (1-&gt;4)-beta-linkages in chitin and chitodextrins.</text>
        <dbReference type="EC" id="3.2.1.14"/>
    </reaction>
</comment>
<dbReference type="CDD" id="cd06548">
    <property type="entry name" value="GH18_chitinase"/>
    <property type="match status" value="1"/>
</dbReference>
<accession>A0A1X7S5U8</accession>
<dbReference type="GO" id="GO:0006032">
    <property type="term" value="P:chitin catabolic process"/>
    <property type="evidence" value="ECO:0007669"/>
    <property type="project" value="UniProtKB-KW"/>
</dbReference>
<keyword evidence="7" id="KW-0326">Glycosidase</keyword>
<protein>
    <recommendedName>
        <fullName evidence="3">chitinase</fullName>
        <ecNumber evidence="3">3.2.1.14</ecNumber>
    </recommendedName>
</protein>
<evidence type="ECO:0000256" key="4">
    <source>
        <dbReference type="ARBA" id="ARBA00022801"/>
    </source>
</evidence>
<dbReference type="PROSITE" id="PS51910">
    <property type="entry name" value="GH18_2"/>
    <property type="match status" value="1"/>
</dbReference>
<reference evidence="11 12" key="1">
    <citation type="submission" date="2016-06" db="EMBL/GenBank/DDBJ databases">
        <authorList>
            <person name="Kjaerup R.B."/>
            <person name="Dalgaard T.S."/>
            <person name="Juul-Madsen H.R."/>
        </authorList>
    </citation>
    <scope>NUCLEOTIDE SEQUENCE [LARGE SCALE GENOMIC DNA]</scope>
</reference>
<dbReference type="SMART" id="SM00636">
    <property type="entry name" value="Glyco_18"/>
    <property type="match status" value="1"/>
</dbReference>
<keyword evidence="9" id="KW-0732">Signal</keyword>
<evidence type="ECO:0000256" key="2">
    <source>
        <dbReference type="ARBA" id="ARBA00008682"/>
    </source>
</evidence>
<dbReference type="PANTHER" id="PTHR11177">
    <property type="entry name" value="CHITINASE"/>
    <property type="match status" value="1"/>
</dbReference>
<evidence type="ECO:0000256" key="1">
    <source>
        <dbReference type="ARBA" id="ARBA00000822"/>
    </source>
</evidence>
<evidence type="ECO:0000313" key="11">
    <source>
        <dbReference type="EMBL" id="SMQ55052.1"/>
    </source>
</evidence>
<dbReference type="GO" id="GO:0005576">
    <property type="term" value="C:extracellular region"/>
    <property type="evidence" value="ECO:0007669"/>
    <property type="project" value="TreeGrafter"/>
</dbReference>
<evidence type="ECO:0000256" key="8">
    <source>
        <dbReference type="ARBA" id="ARBA00023326"/>
    </source>
</evidence>
<dbReference type="GO" id="GO:0000272">
    <property type="term" value="P:polysaccharide catabolic process"/>
    <property type="evidence" value="ECO:0007669"/>
    <property type="project" value="UniProtKB-KW"/>
</dbReference>
<evidence type="ECO:0000259" key="10">
    <source>
        <dbReference type="PROSITE" id="PS51910"/>
    </source>
</evidence>
<keyword evidence="5" id="KW-0146">Chitin degradation</keyword>
<dbReference type="Proteomes" id="UP000215127">
    <property type="component" value="Chromosome 11"/>
</dbReference>
<dbReference type="Pfam" id="PF00704">
    <property type="entry name" value="Glyco_hydro_18"/>
    <property type="match status" value="1"/>
</dbReference>
<dbReference type="GO" id="GO:0008061">
    <property type="term" value="F:chitin binding"/>
    <property type="evidence" value="ECO:0007669"/>
    <property type="project" value="InterPro"/>
</dbReference>
<keyword evidence="8" id="KW-0624">Polysaccharide degradation</keyword>
<keyword evidence="6" id="KW-0119">Carbohydrate metabolism</keyword>
<dbReference type="STRING" id="1276538.A0A1X7S5U8"/>
<feature type="domain" description="GH18" evidence="10">
    <location>
        <begin position="53"/>
        <end position="440"/>
    </location>
</feature>
<proteinExistence type="inferred from homology"/>
<dbReference type="InterPro" id="IPR029070">
    <property type="entry name" value="Chitinase_insertion_sf"/>
</dbReference>
<sequence length="467" mass="52211">MQLFSLLLHTAVFTGLVAGLDARHPHAKFHHEANDIARQPQPYGGMSGLQRGYRSVAYYVNWAIYARNHPPQDIPASRLTHVNYAFMGINNITSEVILTDEFADVQKMWPGDVATDYTNTTSSHDAMTHDTTNGTSNELEMFGSLKQLYLHKKHNRHLKTMMVIGGWSLRKAFAPALATDSGRKNFAKTTVQLIKDLGFDGVELDYEYPSSAQEAADLVSACQVIREELDSYSRSLNGNPHFLLALSVPAGPINYVHFDVPGFKPYVDFINLMAYDYQGSVFSNYSGHDANVFKSIDNPRSTDFETEDPLMYYLNAGMPAEGITMGMPLYGRSFANTSGPGMTYTNATDGSWEPAVWDYKAMPQNGSQVYTDNTIVASWCYNKDTRYMVSYDTPEIAVQKTHYIVGKGLGGAMWWETSGDFKVDDQRSLIRTVTTELGNFGGMETSMNVLDYPQSKYRNLREGMPGQ</sequence>
<dbReference type="InterPro" id="IPR001223">
    <property type="entry name" value="Glyco_hydro18_cat"/>
</dbReference>
<keyword evidence="4" id="KW-0378">Hydrolase</keyword>
<keyword evidence="12" id="KW-1185">Reference proteome</keyword>
<evidence type="ECO:0000256" key="6">
    <source>
        <dbReference type="ARBA" id="ARBA00023277"/>
    </source>
</evidence>
<dbReference type="SUPFAM" id="SSF54556">
    <property type="entry name" value="Chitinase insertion domain"/>
    <property type="match status" value="1"/>
</dbReference>
<dbReference type="InterPro" id="IPR017853">
    <property type="entry name" value="GH"/>
</dbReference>
<feature type="chain" id="PRO_5012010593" description="chitinase" evidence="9">
    <location>
        <begin position="20"/>
        <end position="467"/>
    </location>
</feature>
<dbReference type="Gene3D" id="3.20.20.80">
    <property type="entry name" value="Glycosidases"/>
    <property type="match status" value="1"/>
</dbReference>
<name>A0A1X7S5U8_ZYMT9</name>
<evidence type="ECO:0000313" key="12">
    <source>
        <dbReference type="Proteomes" id="UP000215127"/>
    </source>
</evidence>
<dbReference type="EC" id="3.2.1.14" evidence="3"/>
<evidence type="ECO:0000256" key="5">
    <source>
        <dbReference type="ARBA" id="ARBA00023024"/>
    </source>
</evidence>
<dbReference type="AlphaFoldDB" id="A0A1X7S5U8"/>
<feature type="signal peptide" evidence="9">
    <location>
        <begin position="1"/>
        <end position="19"/>
    </location>
</feature>
<dbReference type="PANTHER" id="PTHR11177:SF317">
    <property type="entry name" value="CHITINASE 12-RELATED"/>
    <property type="match status" value="1"/>
</dbReference>
<comment type="similarity">
    <text evidence="2">Belongs to the glycosyl hydrolase 18 family. Chitinase class V subfamily.</text>
</comment>
<organism evidence="11 12">
    <name type="scientific">Zymoseptoria tritici (strain ST99CH_3D7)</name>
    <dbReference type="NCBI Taxonomy" id="1276538"/>
    <lineage>
        <taxon>Eukaryota</taxon>
        <taxon>Fungi</taxon>
        <taxon>Dikarya</taxon>
        <taxon>Ascomycota</taxon>
        <taxon>Pezizomycotina</taxon>
        <taxon>Dothideomycetes</taxon>
        <taxon>Dothideomycetidae</taxon>
        <taxon>Mycosphaerellales</taxon>
        <taxon>Mycosphaerellaceae</taxon>
        <taxon>Zymoseptoria</taxon>
    </lineage>
</organism>
<dbReference type="FunFam" id="3.10.50.10:FF:000005">
    <property type="entry name" value="Endochitinase B1"/>
    <property type="match status" value="1"/>
</dbReference>
<evidence type="ECO:0000256" key="9">
    <source>
        <dbReference type="SAM" id="SignalP"/>
    </source>
</evidence>
<dbReference type="EMBL" id="LT853702">
    <property type="protein sequence ID" value="SMQ55052.1"/>
    <property type="molecule type" value="Genomic_DNA"/>
</dbReference>
<evidence type="ECO:0000256" key="7">
    <source>
        <dbReference type="ARBA" id="ARBA00023295"/>
    </source>
</evidence>
<dbReference type="InterPro" id="IPR011583">
    <property type="entry name" value="Chitinase_II/V-like_cat"/>
</dbReference>
<gene>
    <name evidence="11" type="ORF">ZT3D7_G10207</name>
</gene>